<evidence type="ECO:0000259" key="5">
    <source>
        <dbReference type="Pfam" id="PF03544"/>
    </source>
</evidence>
<dbReference type="InterPro" id="IPR037682">
    <property type="entry name" value="TonB_C"/>
</dbReference>
<evidence type="ECO:0000256" key="4">
    <source>
        <dbReference type="ARBA" id="ARBA00023136"/>
    </source>
</evidence>
<keyword evidence="4" id="KW-0472">Membrane</keyword>
<dbReference type="NCBIfam" id="TIGR01352">
    <property type="entry name" value="tonB_Cterm"/>
    <property type="match status" value="1"/>
</dbReference>
<comment type="caution">
    <text evidence="6">The sequence shown here is derived from an EMBL/GenBank/DDBJ whole genome shotgun (WGS) entry which is preliminary data.</text>
</comment>
<protein>
    <submittedName>
        <fullName evidence="6">TonB family protein</fullName>
    </submittedName>
</protein>
<dbReference type="EMBL" id="JBHSDU010000003">
    <property type="protein sequence ID" value="MFC4311241.1"/>
    <property type="molecule type" value="Genomic_DNA"/>
</dbReference>
<dbReference type="Gene3D" id="3.30.1150.10">
    <property type="match status" value="1"/>
</dbReference>
<reference evidence="7" key="1">
    <citation type="journal article" date="2019" name="Int. J. Syst. Evol. Microbiol.">
        <title>The Global Catalogue of Microorganisms (GCM) 10K type strain sequencing project: providing services to taxonomists for standard genome sequencing and annotation.</title>
        <authorList>
            <consortium name="The Broad Institute Genomics Platform"/>
            <consortium name="The Broad Institute Genome Sequencing Center for Infectious Disease"/>
            <person name="Wu L."/>
            <person name="Ma J."/>
        </authorList>
    </citation>
    <scope>NUCLEOTIDE SEQUENCE [LARGE SCALE GENOMIC DNA]</scope>
    <source>
        <strain evidence="7">CGMCC 1.10759</strain>
    </source>
</reference>
<evidence type="ECO:0000256" key="2">
    <source>
        <dbReference type="ARBA" id="ARBA00022692"/>
    </source>
</evidence>
<keyword evidence="7" id="KW-1185">Reference proteome</keyword>
<evidence type="ECO:0000313" key="7">
    <source>
        <dbReference type="Proteomes" id="UP001595904"/>
    </source>
</evidence>
<proteinExistence type="predicted"/>
<organism evidence="6 7">
    <name type="scientific">Steroidobacter flavus</name>
    <dbReference type="NCBI Taxonomy" id="1842136"/>
    <lineage>
        <taxon>Bacteria</taxon>
        <taxon>Pseudomonadati</taxon>
        <taxon>Pseudomonadota</taxon>
        <taxon>Gammaproteobacteria</taxon>
        <taxon>Steroidobacterales</taxon>
        <taxon>Steroidobacteraceae</taxon>
        <taxon>Steroidobacter</taxon>
    </lineage>
</organism>
<evidence type="ECO:0000256" key="1">
    <source>
        <dbReference type="ARBA" id="ARBA00004167"/>
    </source>
</evidence>
<dbReference type="SUPFAM" id="SSF74653">
    <property type="entry name" value="TolA/TonB C-terminal domain"/>
    <property type="match status" value="1"/>
</dbReference>
<dbReference type="Proteomes" id="UP001595904">
    <property type="component" value="Unassembled WGS sequence"/>
</dbReference>
<gene>
    <name evidence="6" type="ORF">ACFPN2_19235</name>
</gene>
<keyword evidence="3" id="KW-1133">Transmembrane helix</keyword>
<evidence type="ECO:0000313" key="6">
    <source>
        <dbReference type="EMBL" id="MFC4311241.1"/>
    </source>
</evidence>
<name>A0ABV8SUQ4_9GAMM</name>
<keyword evidence="2" id="KW-0812">Transmembrane</keyword>
<dbReference type="Pfam" id="PF03544">
    <property type="entry name" value="TonB_C"/>
    <property type="match status" value="1"/>
</dbReference>
<feature type="domain" description="TonB C-terminal" evidence="5">
    <location>
        <begin position="166"/>
        <end position="237"/>
    </location>
</feature>
<dbReference type="InterPro" id="IPR006260">
    <property type="entry name" value="TonB/TolA_C"/>
</dbReference>
<comment type="subcellular location">
    <subcellularLocation>
        <location evidence="1">Membrane</location>
        <topology evidence="1">Single-pass membrane protein</topology>
    </subcellularLocation>
</comment>
<evidence type="ECO:0000256" key="3">
    <source>
        <dbReference type="ARBA" id="ARBA00022989"/>
    </source>
</evidence>
<sequence length="251" mass="27557">MDAHAYPKPCRGVRALKAVGLLSLVGWFACVLPSHAQSVPAASDGREKLLVSADQPLRSGVWRYQVLRGGATPWCVSMDAPSLSFTVVVENESDETLDCSISLATNRKQAYENIAVVEPRGRQLGLSVCAADGDFESAIADCRIRQPPLPWNVPNGCNYSVVKAPPIDYPPSSRRKAEQAPVYVSFSVPEREGRPKEIAIAASSGFKLLDEAALRHVRGMVVRTSCPGVHYQMRFSFRLDEYSRPMEPVLR</sequence>
<dbReference type="RefSeq" id="WP_380599401.1">
    <property type="nucleotide sequence ID" value="NZ_JBHSDU010000003.1"/>
</dbReference>
<accession>A0ABV8SUQ4</accession>